<keyword evidence="12" id="KW-1185">Reference proteome</keyword>
<evidence type="ECO:0000313" key="11">
    <source>
        <dbReference type="EMBL" id="MBB3022785.1"/>
    </source>
</evidence>
<evidence type="ECO:0000256" key="8">
    <source>
        <dbReference type="PIRSR" id="PIRSR001369-1"/>
    </source>
</evidence>
<evidence type="ECO:0000256" key="3">
    <source>
        <dbReference type="ARBA" id="ARBA00022532"/>
    </source>
</evidence>
<proteinExistence type="inferred from homology"/>
<keyword evidence="4 7" id="KW-0808">Transferase</keyword>
<dbReference type="AlphaFoldDB" id="A0A839QSQ3"/>
<dbReference type="EMBL" id="JACHWP010000001">
    <property type="protein sequence ID" value="MBB3022785.1"/>
    <property type="molecule type" value="Genomic_DNA"/>
</dbReference>
<dbReference type="Gene3D" id="1.10.580.10">
    <property type="entry name" value="Citrate Synthase, domain 1"/>
    <property type="match status" value="1"/>
</dbReference>
<comment type="caution">
    <text evidence="11">The sequence shown here is derived from an EMBL/GenBank/DDBJ whole genome shotgun (WGS) entry which is preliminary data.</text>
</comment>
<evidence type="ECO:0000256" key="7">
    <source>
        <dbReference type="PIRNR" id="PIRNR001369"/>
    </source>
</evidence>
<accession>A0A839QSQ3</accession>
<dbReference type="InterPro" id="IPR024176">
    <property type="entry name" value="Citrate_synthase_bac-typ"/>
</dbReference>
<dbReference type="GO" id="GO:0006099">
    <property type="term" value="P:tricarboxylic acid cycle"/>
    <property type="evidence" value="ECO:0007669"/>
    <property type="project" value="UniProtKB-UniRule"/>
</dbReference>
<comment type="catalytic activity">
    <reaction evidence="5 9">
        <text>oxaloacetate + acetyl-CoA + H2O = citrate + CoA + H(+)</text>
        <dbReference type="Rhea" id="RHEA:16845"/>
        <dbReference type="ChEBI" id="CHEBI:15377"/>
        <dbReference type="ChEBI" id="CHEBI:15378"/>
        <dbReference type="ChEBI" id="CHEBI:16452"/>
        <dbReference type="ChEBI" id="CHEBI:16947"/>
        <dbReference type="ChEBI" id="CHEBI:57287"/>
        <dbReference type="ChEBI" id="CHEBI:57288"/>
        <dbReference type="EC" id="2.3.3.16"/>
    </reaction>
</comment>
<dbReference type="InterPro" id="IPR019810">
    <property type="entry name" value="Citrate_synthase_AS"/>
</dbReference>
<dbReference type="RefSeq" id="WP_183375089.1">
    <property type="nucleotide sequence ID" value="NZ_CBCSFZ010000038.1"/>
</dbReference>
<feature type="active site" evidence="8">
    <location>
        <position position="365"/>
    </location>
</feature>
<dbReference type="PROSITE" id="PS00480">
    <property type="entry name" value="CITRATE_SYNTHASE"/>
    <property type="match status" value="1"/>
</dbReference>
<comment type="pathway">
    <text evidence="1 9">Carbohydrate metabolism; tricarboxylic acid cycle; isocitrate from oxaloacetate: step 1/2.</text>
</comment>
<name>A0A839QSQ3_9MICO</name>
<dbReference type="SUPFAM" id="SSF48256">
    <property type="entry name" value="Citrate synthase"/>
    <property type="match status" value="1"/>
</dbReference>
<dbReference type="PANTHER" id="PTHR42871:SF1">
    <property type="entry name" value="CITRATE SYNTHASE"/>
    <property type="match status" value="1"/>
</dbReference>
<dbReference type="PANTHER" id="PTHR42871">
    <property type="entry name" value="CITRATE SYNTHASE"/>
    <property type="match status" value="1"/>
</dbReference>
<evidence type="ECO:0000313" key="12">
    <source>
        <dbReference type="Proteomes" id="UP000568050"/>
    </source>
</evidence>
<evidence type="ECO:0000256" key="10">
    <source>
        <dbReference type="RuleBase" id="RU003406"/>
    </source>
</evidence>
<comment type="similarity">
    <text evidence="2 7 10">Belongs to the citrate synthase family.</text>
</comment>
<evidence type="ECO:0000256" key="6">
    <source>
        <dbReference type="NCBIfam" id="TIGR01798"/>
    </source>
</evidence>
<dbReference type="GO" id="GO:0036440">
    <property type="term" value="F:citrate synthase activity"/>
    <property type="evidence" value="ECO:0007669"/>
    <property type="project" value="UniProtKB-EC"/>
</dbReference>
<dbReference type="InterPro" id="IPR002020">
    <property type="entry name" value="Citrate_synthase"/>
</dbReference>
<keyword evidence="3 9" id="KW-0816">Tricarboxylic acid cycle</keyword>
<dbReference type="InterPro" id="IPR010953">
    <property type="entry name" value="Citrate_synthase_typ-I"/>
</dbReference>
<dbReference type="CDD" id="cd06114">
    <property type="entry name" value="EcCS_like"/>
    <property type="match status" value="1"/>
</dbReference>
<gene>
    <name evidence="11" type="ORF">FHX50_001033</name>
</gene>
<dbReference type="Pfam" id="PF00285">
    <property type="entry name" value="Citrate_synt"/>
    <property type="match status" value="1"/>
</dbReference>
<dbReference type="FunFam" id="1.10.230.10:FF:000002">
    <property type="entry name" value="Citrate synthase"/>
    <property type="match status" value="1"/>
</dbReference>
<dbReference type="InterPro" id="IPR036969">
    <property type="entry name" value="Citrate_synthase_sf"/>
</dbReference>
<feature type="active site" evidence="8">
    <location>
        <position position="308"/>
    </location>
</feature>
<evidence type="ECO:0000256" key="4">
    <source>
        <dbReference type="ARBA" id="ARBA00022679"/>
    </source>
</evidence>
<evidence type="ECO:0000256" key="2">
    <source>
        <dbReference type="ARBA" id="ARBA00010566"/>
    </source>
</evidence>
<dbReference type="NCBIfam" id="TIGR01798">
    <property type="entry name" value="cit_synth_I"/>
    <property type="match status" value="1"/>
</dbReference>
<dbReference type="Proteomes" id="UP000568050">
    <property type="component" value="Unassembled WGS sequence"/>
</dbReference>
<evidence type="ECO:0000256" key="9">
    <source>
        <dbReference type="RuleBase" id="RU003370"/>
    </source>
</evidence>
<protein>
    <recommendedName>
        <fullName evidence="6 7">Citrate synthase</fullName>
    </recommendedName>
</protein>
<dbReference type="Gene3D" id="2.20.28.60">
    <property type="match status" value="1"/>
</dbReference>
<organism evidence="11 12">
    <name type="scientific">Helcobacillus massiliensis</name>
    <dbReference type="NCBI Taxonomy" id="521392"/>
    <lineage>
        <taxon>Bacteria</taxon>
        <taxon>Bacillati</taxon>
        <taxon>Actinomycetota</taxon>
        <taxon>Actinomycetes</taxon>
        <taxon>Micrococcales</taxon>
        <taxon>Dermabacteraceae</taxon>
        <taxon>Helcobacillus</taxon>
    </lineage>
</organism>
<dbReference type="InterPro" id="IPR016142">
    <property type="entry name" value="Citrate_synth-like_lrg_a-sub"/>
</dbReference>
<dbReference type="InterPro" id="IPR016143">
    <property type="entry name" value="Citrate_synth-like_sm_a-sub"/>
</dbReference>
<dbReference type="Gene3D" id="1.10.230.10">
    <property type="entry name" value="Cytochrome P450-Terp, domain 2"/>
    <property type="match status" value="1"/>
</dbReference>
<evidence type="ECO:0000256" key="1">
    <source>
        <dbReference type="ARBA" id="ARBA00004751"/>
    </source>
</evidence>
<keyword evidence="11" id="KW-0012">Acyltransferase</keyword>
<sequence>MAETTSAQLQYNGGSMELPVVEAVEGNPGIGIGPLRTETGAVTYDPGFMNTANTKSAITFIDGDEGILRYRGIPIEQLAEHSTYLETAYLLITGDLPTKSQLENFEVSIQERTLLDESFKRVFEAFPRDAHPMAVLQAGVSALSTFYQDSLDPFDTEAVRISTARLIAKMPTMAAYAHRVAHGQPLMYPDNNRSLIQNFLRLMFAFPVEDYLADPLIERAMEQLLILHADHEQNCSTSAVRLVGSAQANLFTSISAGVGALSGPAHGGANAAVMKMLDEMRENDISPRAFMEKVKNKEDGIRLMGFGHRVYKNYDPRARIVKGLADEVLERLGVDDERLDLAMKLEEIALNDDYFVERKLYPNVDFYTGIIYRAIGFPTEMFTVLFALGRLPGWIAQWREMVADPETKIGRPRQIYTGETKRDYRQLSERTGTSELRLAELHEELKKHEAANPSE</sequence>
<reference evidence="11 12" key="1">
    <citation type="submission" date="2020-08" db="EMBL/GenBank/DDBJ databases">
        <title>Sequencing the genomes of 1000 actinobacteria strains.</title>
        <authorList>
            <person name="Klenk H.-P."/>
        </authorList>
    </citation>
    <scope>NUCLEOTIDE SEQUENCE [LARGE SCALE GENOMIC DNA]</scope>
    <source>
        <strain evidence="11 12">DSM 23040</strain>
    </source>
</reference>
<dbReference type="GO" id="GO:0005737">
    <property type="term" value="C:cytoplasm"/>
    <property type="evidence" value="ECO:0007669"/>
    <property type="project" value="InterPro"/>
</dbReference>
<dbReference type="PRINTS" id="PR00143">
    <property type="entry name" value="CITRTSNTHASE"/>
</dbReference>
<dbReference type="UniPathway" id="UPA00223">
    <property type="reaction ID" value="UER00717"/>
</dbReference>
<dbReference type="NCBIfam" id="NF004126">
    <property type="entry name" value="PRK05614.1"/>
    <property type="match status" value="1"/>
</dbReference>
<dbReference type="PIRSF" id="PIRSF001369">
    <property type="entry name" value="Citrate_synth"/>
    <property type="match status" value="1"/>
</dbReference>
<evidence type="ECO:0000256" key="5">
    <source>
        <dbReference type="ARBA" id="ARBA00049288"/>
    </source>
</evidence>